<dbReference type="AlphaFoldDB" id="A0A1X9MCI1"/>
<proteinExistence type="predicted"/>
<dbReference type="Proteomes" id="UP000193006">
    <property type="component" value="Chromosome"/>
</dbReference>
<dbReference type="PANTHER" id="PTHR47197">
    <property type="entry name" value="PROTEIN NIRF"/>
    <property type="match status" value="1"/>
</dbReference>
<evidence type="ECO:0000313" key="3">
    <source>
        <dbReference type="Proteomes" id="UP000193006"/>
    </source>
</evidence>
<reference evidence="2 3" key="1">
    <citation type="submission" date="2017-04" db="EMBL/GenBank/DDBJ databases">
        <title>Bacillus krulwichiae AM31D Genome sequencing and assembly.</title>
        <authorList>
            <person name="Krulwich T.A."/>
            <person name="Anastor L."/>
            <person name="Ehrlich R."/>
            <person name="Ehrlich G.D."/>
            <person name="Janto B."/>
        </authorList>
    </citation>
    <scope>NUCLEOTIDE SEQUENCE [LARGE SCALE GENOMIC DNA]</scope>
    <source>
        <strain evidence="2 3">AM31D</strain>
    </source>
</reference>
<gene>
    <name evidence="2" type="ORF">BkAM31D_15480</name>
</gene>
<feature type="chain" id="PRO_5039473441" description="YncE family protein" evidence="1">
    <location>
        <begin position="23"/>
        <end position="321"/>
    </location>
</feature>
<dbReference type="STRING" id="199441.BkAM31D_15480"/>
<evidence type="ECO:0008006" key="4">
    <source>
        <dbReference type="Google" id="ProtNLM"/>
    </source>
</evidence>
<protein>
    <recommendedName>
        <fullName evidence="4">YncE family protein</fullName>
    </recommendedName>
</protein>
<dbReference type="PROSITE" id="PS51257">
    <property type="entry name" value="PROKAR_LIPOPROTEIN"/>
    <property type="match status" value="1"/>
</dbReference>
<dbReference type="KEGG" id="bkw:BkAM31D_15480"/>
<dbReference type="EMBL" id="CP020814">
    <property type="protein sequence ID" value="ARK31137.1"/>
    <property type="molecule type" value="Genomic_DNA"/>
</dbReference>
<name>A0A1X9MCI1_9BACI</name>
<organism evidence="2 3">
    <name type="scientific">Halalkalibacter krulwichiae</name>
    <dbReference type="NCBI Taxonomy" id="199441"/>
    <lineage>
        <taxon>Bacteria</taxon>
        <taxon>Bacillati</taxon>
        <taxon>Bacillota</taxon>
        <taxon>Bacilli</taxon>
        <taxon>Bacillales</taxon>
        <taxon>Bacillaceae</taxon>
        <taxon>Halalkalibacter</taxon>
    </lineage>
</organism>
<keyword evidence="3" id="KW-1185">Reference proteome</keyword>
<feature type="signal peptide" evidence="1">
    <location>
        <begin position="1"/>
        <end position="22"/>
    </location>
</feature>
<dbReference type="InterPro" id="IPR015943">
    <property type="entry name" value="WD40/YVTN_repeat-like_dom_sf"/>
</dbReference>
<dbReference type="Gene3D" id="2.130.10.10">
    <property type="entry name" value="YVTN repeat-like/Quinoprotein amine dehydrogenase"/>
    <property type="match status" value="2"/>
</dbReference>
<evidence type="ECO:0000313" key="2">
    <source>
        <dbReference type="EMBL" id="ARK31137.1"/>
    </source>
</evidence>
<dbReference type="InterPro" id="IPR051200">
    <property type="entry name" value="Host-pathogen_enzymatic-act"/>
</dbReference>
<dbReference type="InterPro" id="IPR011048">
    <property type="entry name" value="Haem_d1_sf"/>
</dbReference>
<dbReference type="RefSeq" id="WP_066150583.1">
    <property type="nucleotide sequence ID" value="NZ_CP020814.1"/>
</dbReference>
<dbReference type="PANTHER" id="PTHR47197:SF3">
    <property type="entry name" value="DIHYDRO-HEME D1 DEHYDROGENASE"/>
    <property type="match status" value="1"/>
</dbReference>
<accession>A0A1X9MCI1</accession>
<evidence type="ECO:0000256" key="1">
    <source>
        <dbReference type="SAM" id="SignalP"/>
    </source>
</evidence>
<dbReference type="SUPFAM" id="SSF51004">
    <property type="entry name" value="C-terminal (heme d1) domain of cytochrome cd1-nitrite reductase"/>
    <property type="match status" value="1"/>
</dbReference>
<sequence precursor="true">MRKIFLLCLLSFILLISCQKQAFDASKLQEPYLMVSHLKSSALTFIDLDKNEIMFSKDIRYQLTDLVSIKNGKVVATSRSEKHIFLIDLNIGTIEPIVKVNSGLTGIHYDYLSNLLFVADSTDNQIHIIDLHQNAIVNSVATGKFPTSFESLDQDIYVLNGESNDITVIGGDTYEEIQTFSVIERPAGMIIDNDILWVGGHGPYGKLNREIIGYDPHTGQQLKKIEVGLMPVAFWTVPSSRYLYVLCHGDHALYKVDKKTNEVTDVVAVGENPNFIWGNQGQIFVSSLDGNKVSIIDKERFQLITEVDVPAGPYSIIEEVF</sequence>
<keyword evidence="1" id="KW-0732">Signal</keyword>